<evidence type="ECO:0000256" key="1">
    <source>
        <dbReference type="ARBA" id="ARBA00004651"/>
    </source>
</evidence>
<feature type="transmembrane region" description="Helical" evidence="6">
    <location>
        <begin position="402"/>
        <end position="420"/>
    </location>
</feature>
<feature type="transmembrane region" description="Helical" evidence="6">
    <location>
        <begin position="159"/>
        <end position="180"/>
    </location>
</feature>
<keyword evidence="8" id="KW-1185">Reference proteome</keyword>
<feature type="transmembrane region" description="Helical" evidence="6">
    <location>
        <begin position="306"/>
        <end position="329"/>
    </location>
</feature>
<dbReference type="KEGG" id="sgp:SpiGrapes_2246"/>
<sequence length="511" mass="57394">MEKMSRTRQVTINAATNYIRFFFSMIVSFWLIPFIIRSLGQDMYGLWTLSFSLIGFFSLLDFGFGLGVVKWTGESRVTGEYEYRNHMLSTVFFVYVLVALVGMVLLGGFSFFYAKIFSIPKPLQSTAVAVLLILGLRSLLIQIPLSLFKGILFGEQRIYQINIIQTIGTLLYAGSAFVVLSQGKGVVYLAIVNCVSFLLENLLYFLFAYKKVAMLSISPRKIQKKYFREAVSFSFYSFLTTIAGLVLFQTDVIIIQITLNLSLVGLYSVAIKISEYAFLLTKQLVNVLTPLISELKEKKEYDSIRFLLLDLSKYIMATGVILTATIYVFGKDLLLFWVGSEFADATIPLLLLMTSFMISIPELVASNVLTMTGNQKFTAKVSILSIIVNIGSSLLLVRPLGLVGIALGTVISSFVNNVLLTLSRAAKEYEFPAHWYLTKVFLPTCLPGIVLVGIGFAITYFYPVNSVWDLIIKAIPGGLAYLIIFWFFYTDKKMKMTIIGKFTHKPPVKEM</sequence>
<dbReference type="OrthoDB" id="6017905at2"/>
<evidence type="ECO:0000313" key="7">
    <source>
        <dbReference type="EMBL" id="AEV30022.1"/>
    </source>
</evidence>
<comment type="subcellular location">
    <subcellularLocation>
        <location evidence="1">Cell membrane</location>
        <topology evidence="1">Multi-pass membrane protein</topology>
    </subcellularLocation>
</comment>
<feature type="transmembrane region" description="Helical" evidence="6">
    <location>
        <begin position="440"/>
        <end position="464"/>
    </location>
</feature>
<dbReference type="EMBL" id="CP003155">
    <property type="protein sequence ID" value="AEV30022.1"/>
    <property type="molecule type" value="Genomic_DNA"/>
</dbReference>
<dbReference type="STRING" id="158190.SpiGrapes_2246"/>
<feature type="transmembrane region" description="Helical" evidence="6">
    <location>
        <begin position="349"/>
        <end position="370"/>
    </location>
</feature>
<keyword evidence="2" id="KW-1003">Cell membrane</keyword>
<organism evidence="7 8">
    <name type="scientific">Sphaerochaeta pleomorpha (strain ATCC BAA-1885 / DSM 22778 / Grapes)</name>
    <dbReference type="NCBI Taxonomy" id="158190"/>
    <lineage>
        <taxon>Bacteria</taxon>
        <taxon>Pseudomonadati</taxon>
        <taxon>Spirochaetota</taxon>
        <taxon>Spirochaetia</taxon>
        <taxon>Spirochaetales</taxon>
        <taxon>Sphaerochaetaceae</taxon>
        <taxon>Sphaerochaeta</taxon>
    </lineage>
</organism>
<evidence type="ECO:0000256" key="4">
    <source>
        <dbReference type="ARBA" id="ARBA00022989"/>
    </source>
</evidence>
<feature type="transmembrane region" description="Helical" evidence="6">
    <location>
        <begin position="377"/>
        <end position="396"/>
    </location>
</feature>
<protein>
    <submittedName>
        <fullName evidence="7">Membrane protein involved in the export of O-antigen and teichoic acid</fullName>
    </submittedName>
</protein>
<dbReference type="HOGENOM" id="CLU_039378_0_0_12"/>
<accession>G8QS24</accession>
<evidence type="ECO:0000256" key="3">
    <source>
        <dbReference type="ARBA" id="ARBA00022692"/>
    </source>
</evidence>
<keyword evidence="3 6" id="KW-0812">Transmembrane</keyword>
<dbReference type="CDD" id="cd13128">
    <property type="entry name" value="MATE_Wzx_like"/>
    <property type="match status" value="1"/>
</dbReference>
<dbReference type="eggNOG" id="COG2244">
    <property type="taxonomic scope" value="Bacteria"/>
</dbReference>
<evidence type="ECO:0000256" key="5">
    <source>
        <dbReference type="ARBA" id="ARBA00023136"/>
    </source>
</evidence>
<evidence type="ECO:0000256" key="2">
    <source>
        <dbReference type="ARBA" id="ARBA00022475"/>
    </source>
</evidence>
<proteinExistence type="predicted"/>
<dbReference type="RefSeq" id="WP_014270863.1">
    <property type="nucleotide sequence ID" value="NC_016633.1"/>
</dbReference>
<dbReference type="PANTHER" id="PTHR30250">
    <property type="entry name" value="PST FAMILY PREDICTED COLANIC ACID TRANSPORTER"/>
    <property type="match status" value="1"/>
</dbReference>
<feature type="transmembrane region" description="Helical" evidence="6">
    <location>
        <begin position="126"/>
        <end position="147"/>
    </location>
</feature>
<keyword evidence="5 6" id="KW-0472">Membrane</keyword>
<gene>
    <name evidence="7" type="ordered locus">SpiGrapes_2246</name>
</gene>
<name>G8QS24_SPHPG</name>
<dbReference type="Proteomes" id="UP000005632">
    <property type="component" value="Chromosome"/>
</dbReference>
<feature type="transmembrane region" description="Helical" evidence="6">
    <location>
        <begin position="90"/>
        <end position="114"/>
    </location>
</feature>
<reference evidence="7 8" key="1">
    <citation type="submission" date="2011-11" db="EMBL/GenBank/DDBJ databases">
        <title>Complete sequence of Spirochaeta sp. grapes.</title>
        <authorList>
            <consortium name="US DOE Joint Genome Institute"/>
            <person name="Lucas S."/>
            <person name="Han J."/>
            <person name="Lapidus A."/>
            <person name="Cheng J.-F."/>
            <person name="Goodwin L."/>
            <person name="Pitluck S."/>
            <person name="Peters L."/>
            <person name="Ovchinnikova G."/>
            <person name="Munk A.C."/>
            <person name="Detter J.C."/>
            <person name="Han C."/>
            <person name="Tapia R."/>
            <person name="Land M."/>
            <person name="Hauser L."/>
            <person name="Kyrpides N."/>
            <person name="Ivanova N."/>
            <person name="Pagani I."/>
            <person name="Ritalahtilisa K."/>
            <person name="Loeffler F."/>
            <person name="Woyke T."/>
        </authorList>
    </citation>
    <scope>NUCLEOTIDE SEQUENCE [LARGE SCALE GENOMIC DNA]</scope>
    <source>
        <strain evidence="8">ATCC BAA-1885 / DSM 22778 / Grapes</strain>
    </source>
</reference>
<dbReference type="PANTHER" id="PTHR30250:SF26">
    <property type="entry name" value="PSMA PROTEIN"/>
    <property type="match status" value="1"/>
</dbReference>
<feature type="transmembrane region" description="Helical" evidence="6">
    <location>
        <begin position="254"/>
        <end position="273"/>
    </location>
</feature>
<keyword evidence="4 6" id="KW-1133">Transmembrane helix</keyword>
<evidence type="ECO:0000313" key="8">
    <source>
        <dbReference type="Proteomes" id="UP000005632"/>
    </source>
</evidence>
<feature type="transmembrane region" description="Helical" evidence="6">
    <location>
        <begin position="470"/>
        <end position="489"/>
    </location>
</feature>
<dbReference type="Pfam" id="PF01943">
    <property type="entry name" value="Polysacc_synt"/>
    <property type="match status" value="1"/>
</dbReference>
<dbReference type="InterPro" id="IPR002797">
    <property type="entry name" value="Polysacc_synth"/>
</dbReference>
<dbReference type="InterPro" id="IPR050833">
    <property type="entry name" value="Poly_Biosynth_Transport"/>
</dbReference>
<feature type="transmembrane region" description="Helical" evidence="6">
    <location>
        <begin position="21"/>
        <end position="40"/>
    </location>
</feature>
<feature type="transmembrane region" description="Helical" evidence="6">
    <location>
        <begin position="46"/>
        <end position="69"/>
    </location>
</feature>
<dbReference type="AlphaFoldDB" id="G8QS24"/>
<evidence type="ECO:0000256" key="6">
    <source>
        <dbReference type="SAM" id="Phobius"/>
    </source>
</evidence>
<feature type="transmembrane region" description="Helical" evidence="6">
    <location>
        <begin position="230"/>
        <end position="248"/>
    </location>
</feature>
<feature type="transmembrane region" description="Helical" evidence="6">
    <location>
        <begin position="186"/>
        <end position="209"/>
    </location>
</feature>
<dbReference type="GO" id="GO:0005886">
    <property type="term" value="C:plasma membrane"/>
    <property type="evidence" value="ECO:0007669"/>
    <property type="project" value="UniProtKB-SubCell"/>
</dbReference>